<dbReference type="InterPro" id="IPR029030">
    <property type="entry name" value="Caspase-like_dom_sf"/>
</dbReference>
<dbReference type="InterPro" id="IPR011990">
    <property type="entry name" value="TPR-like_helical_dom_sf"/>
</dbReference>
<dbReference type="SUPFAM" id="SSF52129">
    <property type="entry name" value="Caspase-like"/>
    <property type="match status" value="1"/>
</dbReference>
<sequence length="316" mass="33961">MTRLPDPELSRAVLIGASRFEHLHDLPAVRNNVTDLAAILTSTTGTGLKHCAALIDEPDLAAIGARLAEAAEQAKDVLLVYYAGHGLVDSRGELHLAMPSTHPERPGWTSLPFARLRETLADAGARNRVLILDCCFSGHAITEFMSSAAEVVAGQLAVSGTFTLTATPANRAAMAPVGAVHTLFTGELITLLAKGIPDGPPLLTLGEIYRRLLRVFTDRGLPRPQQGSTRTTELLALSVNRALHPDEPDAAALRYAELVADRIRTLGADHPSTLKAREQHAHWIGRTGDVAEAARLHAALLADRTRIARKPRRTGR</sequence>
<dbReference type="Pfam" id="PF00656">
    <property type="entry name" value="Peptidase_C14"/>
    <property type="match status" value="1"/>
</dbReference>
<proteinExistence type="predicted"/>
<protein>
    <recommendedName>
        <fullName evidence="1">Peptidase C14 caspase domain-containing protein</fullName>
    </recommendedName>
</protein>
<feature type="domain" description="Peptidase C14 caspase" evidence="1">
    <location>
        <begin position="11"/>
        <end position="216"/>
    </location>
</feature>
<dbReference type="EMBL" id="BAABAL010000018">
    <property type="protein sequence ID" value="GAA4019144.1"/>
    <property type="molecule type" value="Genomic_DNA"/>
</dbReference>
<dbReference type="RefSeq" id="WP_344878804.1">
    <property type="nucleotide sequence ID" value="NZ_BAABAL010000018.1"/>
</dbReference>
<dbReference type="NCBIfam" id="NF047832">
    <property type="entry name" value="caspase_w_EACC1"/>
    <property type="match status" value="1"/>
</dbReference>
<dbReference type="Proteomes" id="UP001501747">
    <property type="component" value="Unassembled WGS sequence"/>
</dbReference>
<keyword evidence="3" id="KW-1185">Reference proteome</keyword>
<dbReference type="InterPro" id="IPR011600">
    <property type="entry name" value="Pept_C14_caspase"/>
</dbReference>
<evidence type="ECO:0000313" key="2">
    <source>
        <dbReference type="EMBL" id="GAA4019144.1"/>
    </source>
</evidence>
<dbReference type="Gene3D" id="1.25.40.10">
    <property type="entry name" value="Tetratricopeptide repeat domain"/>
    <property type="match status" value="1"/>
</dbReference>
<name>A0ABP7T083_9PSEU</name>
<dbReference type="Gene3D" id="3.40.50.1460">
    <property type="match status" value="1"/>
</dbReference>
<organism evidence="2 3">
    <name type="scientific">Allokutzneria multivorans</name>
    <dbReference type="NCBI Taxonomy" id="1142134"/>
    <lineage>
        <taxon>Bacteria</taxon>
        <taxon>Bacillati</taxon>
        <taxon>Actinomycetota</taxon>
        <taxon>Actinomycetes</taxon>
        <taxon>Pseudonocardiales</taxon>
        <taxon>Pseudonocardiaceae</taxon>
        <taxon>Allokutzneria</taxon>
    </lineage>
</organism>
<evidence type="ECO:0000259" key="1">
    <source>
        <dbReference type="Pfam" id="PF00656"/>
    </source>
</evidence>
<comment type="caution">
    <text evidence="2">The sequence shown here is derived from an EMBL/GenBank/DDBJ whole genome shotgun (WGS) entry which is preliminary data.</text>
</comment>
<evidence type="ECO:0000313" key="3">
    <source>
        <dbReference type="Proteomes" id="UP001501747"/>
    </source>
</evidence>
<gene>
    <name evidence="2" type="ORF">GCM10022247_48490</name>
</gene>
<reference evidence="3" key="1">
    <citation type="journal article" date="2019" name="Int. J. Syst. Evol. Microbiol.">
        <title>The Global Catalogue of Microorganisms (GCM) 10K type strain sequencing project: providing services to taxonomists for standard genome sequencing and annotation.</title>
        <authorList>
            <consortium name="The Broad Institute Genomics Platform"/>
            <consortium name="The Broad Institute Genome Sequencing Center for Infectious Disease"/>
            <person name="Wu L."/>
            <person name="Ma J."/>
        </authorList>
    </citation>
    <scope>NUCLEOTIDE SEQUENCE [LARGE SCALE GENOMIC DNA]</scope>
    <source>
        <strain evidence="3">JCM 17342</strain>
    </source>
</reference>
<accession>A0ABP7T083</accession>